<evidence type="ECO:0000313" key="11">
    <source>
        <dbReference type="EMBL" id="KAK4768156.1"/>
    </source>
</evidence>
<dbReference type="GO" id="GO:0008270">
    <property type="term" value="F:zinc ion binding"/>
    <property type="evidence" value="ECO:0007669"/>
    <property type="project" value="UniProtKB-KW"/>
</dbReference>
<dbReference type="PROSITE" id="PS50089">
    <property type="entry name" value="ZF_RING_2"/>
    <property type="match status" value="1"/>
</dbReference>
<evidence type="ECO:0000256" key="1">
    <source>
        <dbReference type="ARBA" id="ARBA00000900"/>
    </source>
</evidence>
<comment type="catalytic activity">
    <reaction evidence="1">
        <text>S-ubiquitinyl-[E2 ubiquitin-conjugating enzyme]-L-cysteine + [acceptor protein]-L-lysine = [E2 ubiquitin-conjugating enzyme]-L-cysteine + N(6)-ubiquitinyl-[acceptor protein]-L-lysine.</text>
        <dbReference type="EC" id="2.3.2.27"/>
    </reaction>
</comment>
<dbReference type="SUPFAM" id="SSF57850">
    <property type="entry name" value="RING/U-box"/>
    <property type="match status" value="1"/>
</dbReference>
<dbReference type="SMART" id="SM00184">
    <property type="entry name" value="RING"/>
    <property type="match status" value="1"/>
</dbReference>
<sequence>MPAPGEASAVASLAADQGGQRRLRALLGYPIQEVSEPNPSVRPNIPTISSLLLHRSEPSPPPTTKKSRFSPAKFRGLGCTASASQHVSVPVAIRTSADWERRKAKKKQKKGLLQKSRANNQGLLSDGSNFSCNSSASCVVAKDAWCGPGIGFSAADAECVVAAGRRNMATEVPSRGKIDADRLGQRERPCPTRRAMNPDHSCFLASDQSLSGSRPCLNLYGHGPGHHRHGRHPSPEGFAEIMMLHNSVVTGGRVGMSDRYRGWRLDIDNMSYEQLLELGDRIGYVNTGLKDDEIGLCLRKIKLMSLSDLPHHFTAKTEGKCSICQEDYEEADDMGKLDCGHGYHLNCITRWLSQKNVCPICKSEAVART</sequence>
<proteinExistence type="predicted"/>
<keyword evidence="12" id="KW-1185">Reference proteome</keyword>
<comment type="caution">
    <text evidence="11">The sequence shown here is derived from an EMBL/GenBank/DDBJ whole genome shotgun (WGS) entry which is preliminary data.</text>
</comment>
<evidence type="ECO:0000256" key="8">
    <source>
        <dbReference type="PROSITE-ProRule" id="PRU00175"/>
    </source>
</evidence>
<evidence type="ECO:0000256" key="3">
    <source>
        <dbReference type="ARBA" id="ARBA00022679"/>
    </source>
</evidence>
<dbReference type="Gene3D" id="3.30.40.10">
    <property type="entry name" value="Zinc/RING finger domain, C3HC4 (zinc finger)"/>
    <property type="match status" value="1"/>
</dbReference>
<evidence type="ECO:0000256" key="6">
    <source>
        <dbReference type="ARBA" id="ARBA00022786"/>
    </source>
</evidence>
<dbReference type="Proteomes" id="UP001345219">
    <property type="component" value="Chromosome 3"/>
</dbReference>
<dbReference type="GO" id="GO:0061630">
    <property type="term" value="F:ubiquitin protein ligase activity"/>
    <property type="evidence" value="ECO:0007669"/>
    <property type="project" value="UniProtKB-EC"/>
</dbReference>
<dbReference type="EC" id="2.3.2.27" evidence="2"/>
<dbReference type="InterPro" id="IPR013083">
    <property type="entry name" value="Znf_RING/FYVE/PHD"/>
</dbReference>
<feature type="region of interest" description="Disordered" evidence="9">
    <location>
        <begin position="98"/>
        <end position="120"/>
    </location>
</feature>
<dbReference type="AlphaFoldDB" id="A0AAN7KQU1"/>
<dbReference type="InterPro" id="IPR001841">
    <property type="entry name" value="Znf_RING"/>
</dbReference>
<dbReference type="InterPro" id="IPR045191">
    <property type="entry name" value="MBR1/2-like"/>
</dbReference>
<dbReference type="PANTHER" id="PTHR22937:SF122">
    <property type="entry name" value="RING-TYPE E3 UBIQUITIN TRANSFERASE"/>
    <property type="match status" value="1"/>
</dbReference>
<gene>
    <name evidence="11" type="ORF">SAY87_003297</name>
</gene>
<feature type="domain" description="RING-type" evidence="10">
    <location>
        <begin position="321"/>
        <end position="362"/>
    </location>
</feature>
<keyword evidence="5 8" id="KW-0863">Zinc-finger</keyword>
<dbReference type="Pfam" id="PF13639">
    <property type="entry name" value="zf-RING_2"/>
    <property type="match status" value="1"/>
</dbReference>
<evidence type="ECO:0000259" key="10">
    <source>
        <dbReference type="PROSITE" id="PS50089"/>
    </source>
</evidence>
<organism evidence="11 12">
    <name type="scientific">Trapa incisa</name>
    <dbReference type="NCBI Taxonomy" id="236973"/>
    <lineage>
        <taxon>Eukaryota</taxon>
        <taxon>Viridiplantae</taxon>
        <taxon>Streptophyta</taxon>
        <taxon>Embryophyta</taxon>
        <taxon>Tracheophyta</taxon>
        <taxon>Spermatophyta</taxon>
        <taxon>Magnoliopsida</taxon>
        <taxon>eudicotyledons</taxon>
        <taxon>Gunneridae</taxon>
        <taxon>Pentapetalae</taxon>
        <taxon>rosids</taxon>
        <taxon>malvids</taxon>
        <taxon>Myrtales</taxon>
        <taxon>Lythraceae</taxon>
        <taxon>Trapa</taxon>
    </lineage>
</organism>
<accession>A0AAN7KQU1</accession>
<keyword evidence="6" id="KW-0833">Ubl conjugation pathway</keyword>
<keyword evidence="4" id="KW-0479">Metal-binding</keyword>
<feature type="compositionally biased region" description="Basic residues" evidence="9">
    <location>
        <begin position="102"/>
        <end position="112"/>
    </location>
</feature>
<dbReference type="PANTHER" id="PTHR22937">
    <property type="entry name" value="E3 UBIQUITIN-PROTEIN LIGASE RNF165"/>
    <property type="match status" value="1"/>
</dbReference>
<reference evidence="11 12" key="1">
    <citation type="journal article" date="2023" name="Hortic Res">
        <title>Pangenome of water caltrop reveals structural variations and asymmetric subgenome divergence after allopolyploidization.</title>
        <authorList>
            <person name="Zhang X."/>
            <person name="Chen Y."/>
            <person name="Wang L."/>
            <person name="Yuan Y."/>
            <person name="Fang M."/>
            <person name="Shi L."/>
            <person name="Lu R."/>
            <person name="Comes H.P."/>
            <person name="Ma Y."/>
            <person name="Chen Y."/>
            <person name="Huang G."/>
            <person name="Zhou Y."/>
            <person name="Zheng Z."/>
            <person name="Qiu Y."/>
        </authorList>
    </citation>
    <scope>NUCLEOTIDE SEQUENCE [LARGE SCALE GENOMIC DNA]</scope>
    <source>
        <tissue evidence="11">Roots</tissue>
    </source>
</reference>
<name>A0AAN7KQU1_9MYRT</name>
<dbReference type="EMBL" id="JAXIOK010000006">
    <property type="protein sequence ID" value="KAK4768156.1"/>
    <property type="molecule type" value="Genomic_DNA"/>
</dbReference>
<keyword evidence="3" id="KW-0808">Transferase</keyword>
<protein>
    <recommendedName>
        <fullName evidence="2">RING-type E3 ubiquitin transferase</fullName>
        <ecNumber evidence="2">2.3.2.27</ecNumber>
    </recommendedName>
</protein>
<evidence type="ECO:0000256" key="4">
    <source>
        <dbReference type="ARBA" id="ARBA00022723"/>
    </source>
</evidence>
<evidence type="ECO:0000256" key="5">
    <source>
        <dbReference type="ARBA" id="ARBA00022771"/>
    </source>
</evidence>
<evidence type="ECO:0000256" key="9">
    <source>
        <dbReference type="SAM" id="MobiDB-lite"/>
    </source>
</evidence>
<evidence type="ECO:0000256" key="2">
    <source>
        <dbReference type="ARBA" id="ARBA00012483"/>
    </source>
</evidence>
<keyword evidence="7" id="KW-0862">Zinc</keyword>
<evidence type="ECO:0000313" key="12">
    <source>
        <dbReference type="Proteomes" id="UP001345219"/>
    </source>
</evidence>
<evidence type="ECO:0000256" key="7">
    <source>
        <dbReference type="ARBA" id="ARBA00022833"/>
    </source>
</evidence>